<dbReference type="EnsemblPlants" id="AES82125">
    <property type="protein sequence ID" value="AES82125"/>
    <property type="gene ID" value="MTR_7g108610"/>
</dbReference>
<evidence type="ECO:0000256" key="2">
    <source>
        <dbReference type="SAM" id="MobiDB-lite"/>
    </source>
</evidence>
<dbReference type="EMBL" id="CM001223">
    <property type="protein sequence ID" value="AES82125.2"/>
    <property type="molecule type" value="Genomic_DNA"/>
</dbReference>
<proteinExistence type="inferred from homology"/>
<feature type="compositionally biased region" description="Low complexity" evidence="2">
    <location>
        <begin position="36"/>
        <end position="46"/>
    </location>
</feature>
<dbReference type="Proteomes" id="UP000002051">
    <property type="component" value="Unassembled WGS sequence"/>
</dbReference>
<dbReference type="PaxDb" id="3880-AES82125"/>
<reference evidence="3 5" key="1">
    <citation type="journal article" date="2011" name="Nature">
        <title>The Medicago genome provides insight into the evolution of rhizobial symbioses.</title>
        <authorList>
            <person name="Young N.D."/>
            <person name="Debelle F."/>
            <person name="Oldroyd G.E."/>
            <person name="Geurts R."/>
            <person name="Cannon S.B."/>
            <person name="Udvardi M.K."/>
            <person name="Benedito V.A."/>
            <person name="Mayer K.F."/>
            <person name="Gouzy J."/>
            <person name="Schoof H."/>
            <person name="Van de Peer Y."/>
            <person name="Proost S."/>
            <person name="Cook D.R."/>
            <person name="Meyers B.C."/>
            <person name="Spannagl M."/>
            <person name="Cheung F."/>
            <person name="De Mita S."/>
            <person name="Krishnakumar V."/>
            <person name="Gundlach H."/>
            <person name="Zhou S."/>
            <person name="Mudge J."/>
            <person name="Bharti A.K."/>
            <person name="Murray J.D."/>
            <person name="Naoumkina M.A."/>
            <person name="Rosen B."/>
            <person name="Silverstein K.A."/>
            <person name="Tang H."/>
            <person name="Rombauts S."/>
            <person name="Zhao P.X."/>
            <person name="Zhou P."/>
            <person name="Barbe V."/>
            <person name="Bardou P."/>
            <person name="Bechner M."/>
            <person name="Bellec A."/>
            <person name="Berger A."/>
            <person name="Berges H."/>
            <person name="Bidwell S."/>
            <person name="Bisseling T."/>
            <person name="Choisne N."/>
            <person name="Couloux A."/>
            <person name="Denny R."/>
            <person name="Deshpande S."/>
            <person name="Dai X."/>
            <person name="Doyle J.J."/>
            <person name="Dudez A.M."/>
            <person name="Farmer A.D."/>
            <person name="Fouteau S."/>
            <person name="Franken C."/>
            <person name="Gibelin C."/>
            <person name="Gish J."/>
            <person name="Goldstein S."/>
            <person name="Gonzalez A.J."/>
            <person name="Green P.J."/>
            <person name="Hallab A."/>
            <person name="Hartog M."/>
            <person name="Hua A."/>
            <person name="Humphray S.J."/>
            <person name="Jeong D.H."/>
            <person name="Jing Y."/>
            <person name="Jocker A."/>
            <person name="Kenton S.M."/>
            <person name="Kim D.J."/>
            <person name="Klee K."/>
            <person name="Lai H."/>
            <person name="Lang C."/>
            <person name="Lin S."/>
            <person name="Macmil S.L."/>
            <person name="Magdelenat G."/>
            <person name="Matthews L."/>
            <person name="McCorrison J."/>
            <person name="Monaghan E.L."/>
            <person name="Mun J.H."/>
            <person name="Najar F.Z."/>
            <person name="Nicholson C."/>
            <person name="Noirot C."/>
            <person name="O'Bleness M."/>
            <person name="Paule C.R."/>
            <person name="Poulain J."/>
            <person name="Prion F."/>
            <person name="Qin B."/>
            <person name="Qu C."/>
            <person name="Retzel E.F."/>
            <person name="Riddle C."/>
            <person name="Sallet E."/>
            <person name="Samain S."/>
            <person name="Samson N."/>
            <person name="Sanders I."/>
            <person name="Saurat O."/>
            <person name="Scarpelli C."/>
            <person name="Schiex T."/>
            <person name="Segurens B."/>
            <person name="Severin A.J."/>
            <person name="Sherrier D.J."/>
            <person name="Shi R."/>
            <person name="Sims S."/>
            <person name="Singer S.R."/>
            <person name="Sinharoy S."/>
            <person name="Sterck L."/>
            <person name="Viollet A."/>
            <person name="Wang B.B."/>
            <person name="Wang K."/>
            <person name="Wang M."/>
            <person name="Wang X."/>
            <person name="Warfsmann J."/>
            <person name="Weissenbach J."/>
            <person name="White D.D."/>
            <person name="White J.D."/>
            <person name="Wiley G.B."/>
            <person name="Wincker P."/>
            <person name="Xing Y."/>
            <person name="Yang L."/>
            <person name="Yao Z."/>
            <person name="Ying F."/>
            <person name="Zhai J."/>
            <person name="Zhou L."/>
            <person name="Zuber A."/>
            <person name="Denarie J."/>
            <person name="Dixon R.A."/>
            <person name="May G.D."/>
            <person name="Schwartz D.C."/>
            <person name="Rogers J."/>
            <person name="Quetier F."/>
            <person name="Town C.D."/>
            <person name="Roe B.A."/>
        </authorList>
    </citation>
    <scope>NUCLEOTIDE SEQUENCE [LARGE SCALE GENOMIC DNA]</scope>
    <source>
        <strain evidence="3">A17</strain>
        <strain evidence="4 5">cv. Jemalong A17</strain>
    </source>
</reference>
<dbReference type="AlphaFoldDB" id="G7KRV4"/>
<dbReference type="GO" id="GO:0003714">
    <property type="term" value="F:transcription corepressor activity"/>
    <property type="evidence" value="ECO:0007669"/>
    <property type="project" value="InterPro"/>
</dbReference>
<dbReference type="PANTHER" id="PTHR19424:SF0">
    <property type="entry name" value="HEAT SHOCK FACTOR BINDING PROTEIN 1"/>
    <property type="match status" value="1"/>
</dbReference>
<keyword evidence="3" id="KW-0346">Stress response</keyword>
<dbReference type="STRING" id="3880.G7KRV4"/>
<name>G7KRV4_MEDTR</name>
<feature type="compositionally biased region" description="Basic and acidic residues" evidence="2">
    <location>
        <begin position="47"/>
        <end position="59"/>
    </location>
</feature>
<gene>
    <name evidence="3" type="ordered locus">MTR_7g108610</name>
</gene>
<feature type="region of interest" description="Disordered" evidence="2">
    <location>
        <begin position="36"/>
        <end position="59"/>
    </location>
</feature>
<comment type="similarity">
    <text evidence="1">Belongs to the HSBP1 family.</text>
</comment>
<accession>G7KRV4</accession>
<evidence type="ECO:0000313" key="4">
    <source>
        <dbReference type="EnsemblPlants" id="AES82125"/>
    </source>
</evidence>
<dbReference type="HOGENOM" id="CLU_2964398_0_0_1"/>
<sequence>MDIVNVLLDSIALDEMGSRINELEQSINDLRAEIGVESSPSPVAPVKPKEEELKKEGSA</sequence>
<dbReference type="GO" id="GO:0005634">
    <property type="term" value="C:nucleus"/>
    <property type="evidence" value="ECO:0000318"/>
    <property type="project" value="GO_Central"/>
</dbReference>
<accession>A0A0C3WES3</accession>
<dbReference type="GO" id="GO:0070370">
    <property type="term" value="P:cellular heat acclimation"/>
    <property type="evidence" value="ECO:0000318"/>
    <property type="project" value="GO_Central"/>
</dbReference>
<reference evidence="4" key="3">
    <citation type="submission" date="2015-04" db="UniProtKB">
        <authorList>
            <consortium name="EnsemblPlants"/>
        </authorList>
    </citation>
    <scope>IDENTIFICATION</scope>
    <source>
        <strain evidence="4">cv. Jemalong A17</strain>
    </source>
</reference>
<evidence type="ECO:0000256" key="1">
    <source>
        <dbReference type="ARBA" id="ARBA00006349"/>
    </source>
</evidence>
<dbReference type="PANTHER" id="PTHR19424">
    <property type="entry name" value="HEAT SHOCK FACTOR BINDING PROTEIN 1"/>
    <property type="match status" value="1"/>
</dbReference>
<keyword evidence="5" id="KW-1185">Reference proteome</keyword>
<dbReference type="InterPro" id="IPR009643">
    <property type="entry name" value="HS1-bd"/>
</dbReference>
<organism evidence="3 5">
    <name type="scientific">Medicago truncatula</name>
    <name type="common">Barrel medic</name>
    <name type="synonym">Medicago tribuloides</name>
    <dbReference type="NCBI Taxonomy" id="3880"/>
    <lineage>
        <taxon>Eukaryota</taxon>
        <taxon>Viridiplantae</taxon>
        <taxon>Streptophyta</taxon>
        <taxon>Embryophyta</taxon>
        <taxon>Tracheophyta</taxon>
        <taxon>Spermatophyta</taxon>
        <taxon>Magnoliopsida</taxon>
        <taxon>eudicotyledons</taxon>
        <taxon>Gunneridae</taxon>
        <taxon>Pentapetalae</taxon>
        <taxon>rosids</taxon>
        <taxon>fabids</taxon>
        <taxon>Fabales</taxon>
        <taxon>Fabaceae</taxon>
        <taxon>Papilionoideae</taxon>
        <taxon>50 kb inversion clade</taxon>
        <taxon>NPAAA clade</taxon>
        <taxon>Hologalegina</taxon>
        <taxon>IRL clade</taxon>
        <taxon>Trifolieae</taxon>
        <taxon>Medicago</taxon>
    </lineage>
</organism>
<reference evidence="3 5" key="2">
    <citation type="journal article" date="2014" name="BMC Genomics">
        <title>An improved genome release (version Mt4.0) for the model legume Medicago truncatula.</title>
        <authorList>
            <person name="Tang H."/>
            <person name="Krishnakumar V."/>
            <person name="Bidwell S."/>
            <person name="Rosen B."/>
            <person name="Chan A."/>
            <person name="Zhou S."/>
            <person name="Gentzbittel L."/>
            <person name="Childs K.L."/>
            <person name="Yandell M."/>
            <person name="Gundlach H."/>
            <person name="Mayer K.F."/>
            <person name="Schwartz D.C."/>
            <person name="Town C.D."/>
        </authorList>
    </citation>
    <scope>GENOME REANNOTATION</scope>
    <source>
        <strain evidence="4 5">cv. Jemalong A17</strain>
    </source>
</reference>
<protein>
    <submittedName>
        <fullName evidence="3">Heat shock factor-binding protein</fullName>
    </submittedName>
</protein>
<evidence type="ECO:0000313" key="3">
    <source>
        <dbReference type="EMBL" id="AES82125.2"/>
    </source>
</evidence>
<dbReference type="GO" id="GO:0005829">
    <property type="term" value="C:cytosol"/>
    <property type="evidence" value="ECO:0000318"/>
    <property type="project" value="GO_Central"/>
</dbReference>
<evidence type="ECO:0000313" key="5">
    <source>
        <dbReference type="Proteomes" id="UP000002051"/>
    </source>
</evidence>